<dbReference type="FunFam" id="3.40.30.10:FF:000093">
    <property type="entry name" value="Glutaredoxin 2"/>
    <property type="match status" value="1"/>
</dbReference>
<feature type="domain" description="Glutaredoxin" evidence="5">
    <location>
        <begin position="102"/>
        <end position="163"/>
    </location>
</feature>
<evidence type="ECO:0000313" key="6">
    <source>
        <dbReference type="EMBL" id="PWA81169.1"/>
    </source>
</evidence>
<keyword evidence="3" id="KW-0249">Electron transport</keyword>
<evidence type="ECO:0000256" key="2">
    <source>
        <dbReference type="ARBA" id="ARBA00007190"/>
    </source>
</evidence>
<evidence type="ECO:0000256" key="1">
    <source>
        <dbReference type="ARBA" id="ARBA00002549"/>
    </source>
</evidence>
<dbReference type="PANTHER" id="PTHR45694">
    <property type="entry name" value="GLUTAREDOXIN 2"/>
    <property type="match status" value="1"/>
</dbReference>
<dbReference type="GO" id="GO:0015038">
    <property type="term" value="F:glutathione disulfide oxidoreductase activity"/>
    <property type="evidence" value="ECO:0007669"/>
    <property type="project" value="TreeGrafter"/>
</dbReference>
<dbReference type="Pfam" id="PF00462">
    <property type="entry name" value="Glutaredoxin"/>
    <property type="match status" value="1"/>
</dbReference>
<dbReference type="PROSITE" id="PS51354">
    <property type="entry name" value="GLUTAREDOXIN_2"/>
    <property type="match status" value="1"/>
</dbReference>
<dbReference type="NCBIfam" id="TIGR02180">
    <property type="entry name" value="GRX_euk"/>
    <property type="match status" value="1"/>
</dbReference>
<dbReference type="InterPro" id="IPR002109">
    <property type="entry name" value="Glutaredoxin"/>
</dbReference>
<dbReference type="InterPro" id="IPR014025">
    <property type="entry name" value="Glutaredoxin_subgr"/>
</dbReference>
<dbReference type="InterPro" id="IPR036249">
    <property type="entry name" value="Thioredoxin-like_sf"/>
</dbReference>
<dbReference type="OrthoDB" id="418495at2759"/>
<comment type="caution">
    <text evidence="6">The sequence shown here is derived from an EMBL/GenBank/DDBJ whole genome shotgun (WGS) entry which is preliminary data.</text>
</comment>
<keyword evidence="7" id="KW-1185">Reference proteome</keyword>
<accession>A0A2U1P5Z4</accession>
<evidence type="ECO:0000313" key="7">
    <source>
        <dbReference type="Proteomes" id="UP000245207"/>
    </source>
</evidence>
<dbReference type="InterPro" id="IPR011899">
    <property type="entry name" value="Glutaredoxin_euk/vir"/>
</dbReference>
<dbReference type="Proteomes" id="UP000245207">
    <property type="component" value="Unassembled WGS sequence"/>
</dbReference>
<organism evidence="6 7">
    <name type="scientific">Artemisia annua</name>
    <name type="common">Sweet wormwood</name>
    <dbReference type="NCBI Taxonomy" id="35608"/>
    <lineage>
        <taxon>Eukaryota</taxon>
        <taxon>Viridiplantae</taxon>
        <taxon>Streptophyta</taxon>
        <taxon>Embryophyta</taxon>
        <taxon>Tracheophyta</taxon>
        <taxon>Spermatophyta</taxon>
        <taxon>Magnoliopsida</taxon>
        <taxon>eudicotyledons</taxon>
        <taxon>Gunneridae</taxon>
        <taxon>Pentapetalae</taxon>
        <taxon>asterids</taxon>
        <taxon>campanulids</taxon>
        <taxon>Asterales</taxon>
        <taxon>Asteraceae</taxon>
        <taxon>Asteroideae</taxon>
        <taxon>Anthemideae</taxon>
        <taxon>Artemisiinae</taxon>
        <taxon>Artemisia</taxon>
    </lineage>
</organism>
<evidence type="ECO:0000259" key="5">
    <source>
        <dbReference type="Pfam" id="PF00462"/>
    </source>
</evidence>
<reference evidence="6 7" key="1">
    <citation type="journal article" date="2018" name="Mol. Plant">
        <title>The genome of Artemisia annua provides insight into the evolution of Asteraceae family and artemisinin biosynthesis.</title>
        <authorList>
            <person name="Shen Q."/>
            <person name="Zhang L."/>
            <person name="Liao Z."/>
            <person name="Wang S."/>
            <person name="Yan T."/>
            <person name="Shi P."/>
            <person name="Liu M."/>
            <person name="Fu X."/>
            <person name="Pan Q."/>
            <person name="Wang Y."/>
            <person name="Lv Z."/>
            <person name="Lu X."/>
            <person name="Zhang F."/>
            <person name="Jiang W."/>
            <person name="Ma Y."/>
            <person name="Chen M."/>
            <person name="Hao X."/>
            <person name="Li L."/>
            <person name="Tang Y."/>
            <person name="Lv G."/>
            <person name="Zhou Y."/>
            <person name="Sun X."/>
            <person name="Brodelius P.E."/>
            <person name="Rose J.K.C."/>
            <person name="Tang K."/>
        </authorList>
    </citation>
    <scope>NUCLEOTIDE SEQUENCE [LARGE SCALE GENOMIC DNA]</scope>
    <source>
        <strain evidence="7">cv. Huhao1</strain>
        <tissue evidence="6">Leaf</tissue>
    </source>
</reference>
<evidence type="ECO:0000256" key="3">
    <source>
        <dbReference type="ARBA" id="ARBA00022982"/>
    </source>
</evidence>
<dbReference type="PRINTS" id="PR00160">
    <property type="entry name" value="GLUTAREDOXIN"/>
</dbReference>
<keyword evidence="3" id="KW-0813">Transport</keyword>
<dbReference type="PANTHER" id="PTHR45694:SF13">
    <property type="entry name" value="GLUTAREDOXIN-C1"/>
    <property type="match status" value="1"/>
</dbReference>
<dbReference type="SUPFAM" id="SSF52833">
    <property type="entry name" value="Thioredoxin-like"/>
    <property type="match status" value="1"/>
</dbReference>
<keyword evidence="4" id="KW-0676">Redox-active center</keyword>
<protein>
    <submittedName>
        <fullName evidence="6">Glutaredoxin</fullName>
    </submittedName>
</protein>
<dbReference type="CDD" id="cd03419">
    <property type="entry name" value="GRX_GRXh_1_2_like"/>
    <property type="match status" value="1"/>
</dbReference>
<gene>
    <name evidence="6" type="ORF">CTI12_AA189060</name>
</gene>
<dbReference type="Gene3D" id="3.40.30.10">
    <property type="entry name" value="Glutaredoxin"/>
    <property type="match status" value="1"/>
</dbReference>
<comment type="similarity">
    <text evidence="2">Belongs to the glutaredoxin family. CPYC subfamily.</text>
</comment>
<dbReference type="GO" id="GO:0034599">
    <property type="term" value="P:cellular response to oxidative stress"/>
    <property type="evidence" value="ECO:0007669"/>
    <property type="project" value="TreeGrafter"/>
</dbReference>
<sequence length="198" mass="21455">MGTVWSGKQLSEEDIQMALSNVKQIVSANPAVVFRMGTVWSGKQLSEEDIQMALSNVKQIVSANPAVAFRMGTVWSGKQLSEEDIQMALSNVKQIVSANPAVVFSKTYCGYCKRVKQLFSELNVAYKLLELDEESNGDEIQSALKEWTGQSTVPNVFIAGKHIGGCDAVMEKHRAGKLVPMLTEAGAIGNNSAQLSSI</sequence>
<dbReference type="GO" id="GO:0005737">
    <property type="term" value="C:cytoplasm"/>
    <property type="evidence" value="ECO:0007669"/>
    <property type="project" value="TreeGrafter"/>
</dbReference>
<evidence type="ECO:0000256" key="4">
    <source>
        <dbReference type="ARBA" id="ARBA00023284"/>
    </source>
</evidence>
<name>A0A2U1P5Z4_ARTAN</name>
<proteinExistence type="inferred from homology"/>
<comment type="function">
    <text evidence="1">Has a glutathione-disulfide oxidoreductase activity in the presence of NADPH and glutathione reductase. Reduces low molecular weight disulfides and proteins.</text>
</comment>
<dbReference type="STRING" id="35608.A0A2U1P5Z4"/>
<dbReference type="EMBL" id="PKPP01001622">
    <property type="protein sequence ID" value="PWA81169.1"/>
    <property type="molecule type" value="Genomic_DNA"/>
</dbReference>
<dbReference type="AlphaFoldDB" id="A0A2U1P5Z4"/>